<dbReference type="EMBL" id="VXIV02002839">
    <property type="protein sequence ID" value="KAF6022539.1"/>
    <property type="molecule type" value="Genomic_DNA"/>
</dbReference>
<dbReference type="InterPro" id="IPR026126">
    <property type="entry name" value="BABAM1"/>
</dbReference>
<gene>
    <name evidence="7" type="ORF">EB796_019145</name>
</gene>
<dbReference type="GO" id="GO:0045739">
    <property type="term" value="P:positive regulation of DNA repair"/>
    <property type="evidence" value="ECO:0007669"/>
    <property type="project" value="InterPro"/>
</dbReference>
<dbReference type="PANTHER" id="PTHR15660">
    <property type="entry name" value="BRISC AND BRCA1-A COMPLEX MEMBER 1"/>
    <property type="match status" value="1"/>
</dbReference>
<evidence type="ECO:0000256" key="5">
    <source>
        <dbReference type="ARBA" id="ARBA00023242"/>
    </source>
</evidence>
<evidence type="ECO:0000313" key="7">
    <source>
        <dbReference type="EMBL" id="KAF6022539.1"/>
    </source>
</evidence>
<dbReference type="GO" id="GO:0006302">
    <property type="term" value="P:double-strand break repair"/>
    <property type="evidence" value="ECO:0007669"/>
    <property type="project" value="TreeGrafter"/>
</dbReference>
<comment type="subcellular location">
    <subcellularLocation>
        <location evidence="1">Nucleus</location>
    </subcellularLocation>
</comment>
<accession>A0A7J7J8H1</accession>
<comment type="caution">
    <text evidence="7">The sequence shown here is derived from an EMBL/GenBank/DDBJ whole genome shotgun (WGS) entry which is preliminary data.</text>
</comment>
<evidence type="ECO:0000256" key="1">
    <source>
        <dbReference type="ARBA" id="ARBA00004123"/>
    </source>
</evidence>
<feature type="compositionally biased region" description="Low complexity" evidence="6">
    <location>
        <begin position="18"/>
        <end position="34"/>
    </location>
</feature>
<evidence type="ECO:0000313" key="8">
    <source>
        <dbReference type="Proteomes" id="UP000593567"/>
    </source>
</evidence>
<dbReference type="CDD" id="cd21502">
    <property type="entry name" value="vWA_BABAM1"/>
    <property type="match status" value="1"/>
</dbReference>
<keyword evidence="4" id="KW-0234">DNA repair</keyword>
<feature type="region of interest" description="Disordered" evidence="6">
    <location>
        <begin position="1"/>
        <end position="45"/>
    </location>
</feature>
<feature type="region of interest" description="Disordered" evidence="6">
    <location>
        <begin position="66"/>
        <end position="89"/>
    </location>
</feature>
<dbReference type="GO" id="GO:0070531">
    <property type="term" value="C:BRCA1-A complex"/>
    <property type="evidence" value="ECO:0007669"/>
    <property type="project" value="InterPro"/>
</dbReference>
<dbReference type="GO" id="GO:0007095">
    <property type="term" value="P:mitotic G2 DNA damage checkpoint signaling"/>
    <property type="evidence" value="ECO:0007669"/>
    <property type="project" value="TreeGrafter"/>
</dbReference>
<dbReference type="AlphaFoldDB" id="A0A7J7J8H1"/>
<dbReference type="PANTHER" id="PTHR15660:SF1">
    <property type="entry name" value="BRISC AND BRCA1-A COMPLEX MEMBER 1"/>
    <property type="match status" value="1"/>
</dbReference>
<evidence type="ECO:0000256" key="2">
    <source>
        <dbReference type="ARBA" id="ARBA00022490"/>
    </source>
</evidence>
<organism evidence="7 8">
    <name type="scientific">Bugula neritina</name>
    <name type="common">Brown bryozoan</name>
    <name type="synonym">Sertularia neritina</name>
    <dbReference type="NCBI Taxonomy" id="10212"/>
    <lineage>
        <taxon>Eukaryota</taxon>
        <taxon>Metazoa</taxon>
        <taxon>Spiralia</taxon>
        <taxon>Lophotrochozoa</taxon>
        <taxon>Bryozoa</taxon>
        <taxon>Gymnolaemata</taxon>
        <taxon>Cheilostomatida</taxon>
        <taxon>Flustrina</taxon>
        <taxon>Buguloidea</taxon>
        <taxon>Bugulidae</taxon>
        <taxon>Bugula</taxon>
    </lineage>
</organism>
<dbReference type="Proteomes" id="UP000593567">
    <property type="component" value="Unassembled WGS sequence"/>
</dbReference>
<dbReference type="GO" id="GO:0070552">
    <property type="term" value="C:BRISC complex"/>
    <property type="evidence" value="ECO:0007669"/>
    <property type="project" value="InterPro"/>
</dbReference>
<sequence length="403" mass="45250">MEIDEDLNLLPSSDDVTETNNAASTSKTSPSKAAVSQNQPPVTTNIKVNIGSYSYRESSNTIKSSVVGSSATSERLPAHTVTEDNQRTAVSDHLESEAAREEDLEESLSSSQSTELPTQKLSKVNCAEKIVICVDVSSEMNERRYRAKAGTSFSANTQVLCFSNGDRKKALKLFISNKLSVCDPANKHSFAMVLMLDEALWLVDFTSDIQALFTQIDNIDCLQENDEEFDMSTLFDLILEKAKPPLISIEKDTAPPYTVRVVFIYGRSHCLPIFDSHESQNLLSGSPCFFMDIVYFHEPPANYNQAQDIFQELCFLDTRGFSYIFDFARTPTKVFDAFAKMLGHPLQRVAFSTMYLYCSLRQDLCWSLYPVYMTPQRACDVRHSGQAASTLEQRLGRKHEDVM</sequence>
<proteinExistence type="predicted"/>
<dbReference type="OrthoDB" id="547311at2759"/>
<keyword evidence="3" id="KW-0227">DNA damage</keyword>
<protein>
    <submittedName>
        <fullName evidence="7">BABAM1</fullName>
    </submittedName>
</protein>
<evidence type="ECO:0000256" key="6">
    <source>
        <dbReference type="SAM" id="MobiDB-lite"/>
    </source>
</evidence>
<keyword evidence="2" id="KW-0963">Cytoplasm</keyword>
<keyword evidence="5" id="KW-0539">Nucleus</keyword>
<keyword evidence="8" id="KW-1185">Reference proteome</keyword>
<evidence type="ECO:0000256" key="3">
    <source>
        <dbReference type="ARBA" id="ARBA00022763"/>
    </source>
</evidence>
<name>A0A7J7J8H1_BUGNE</name>
<feature type="compositionally biased region" description="Polar residues" evidence="6">
    <location>
        <begin position="35"/>
        <end position="45"/>
    </location>
</feature>
<reference evidence="7" key="1">
    <citation type="submission" date="2020-06" db="EMBL/GenBank/DDBJ databases">
        <title>Draft genome of Bugula neritina, a colonial animal packing powerful symbionts and potential medicines.</title>
        <authorList>
            <person name="Rayko M."/>
        </authorList>
    </citation>
    <scope>NUCLEOTIDE SEQUENCE [LARGE SCALE GENOMIC DNA]</scope>
    <source>
        <strain evidence="7">Kwan_BN1</strain>
    </source>
</reference>
<dbReference type="GO" id="GO:0016604">
    <property type="term" value="C:nuclear body"/>
    <property type="evidence" value="ECO:0007669"/>
    <property type="project" value="TreeGrafter"/>
</dbReference>
<evidence type="ECO:0000256" key="4">
    <source>
        <dbReference type="ARBA" id="ARBA00023204"/>
    </source>
</evidence>